<keyword evidence="3" id="KW-0804">Transcription</keyword>
<feature type="domain" description="HTH hxlR-type" evidence="4">
    <location>
        <begin position="7"/>
        <end position="109"/>
    </location>
</feature>
<dbReference type="EMBL" id="JACHFN010000012">
    <property type="protein sequence ID" value="MBB5235438.1"/>
    <property type="molecule type" value="Genomic_DNA"/>
</dbReference>
<dbReference type="InterPro" id="IPR036388">
    <property type="entry name" value="WH-like_DNA-bd_sf"/>
</dbReference>
<comment type="caution">
    <text evidence="5">The sequence shown here is derived from an EMBL/GenBank/DDBJ whole genome shotgun (WGS) entry which is preliminary data.</text>
</comment>
<dbReference type="AlphaFoldDB" id="A0A7W8GH86"/>
<dbReference type="Proteomes" id="UP000525389">
    <property type="component" value="Unassembled WGS sequence"/>
</dbReference>
<dbReference type="PANTHER" id="PTHR33204:SF37">
    <property type="entry name" value="HTH-TYPE TRANSCRIPTIONAL REGULATOR YODB"/>
    <property type="match status" value="1"/>
</dbReference>
<dbReference type="Gene3D" id="1.10.10.10">
    <property type="entry name" value="Winged helix-like DNA-binding domain superfamily/Winged helix DNA-binding domain"/>
    <property type="match status" value="1"/>
</dbReference>
<organism evidence="5 6">
    <name type="scientific">Deinococcus budaensis</name>
    <dbReference type="NCBI Taxonomy" id="1665626"/>
    <lineage>
        <taxon>Bacteria</taxon>
        <taxon>Thermotogati</taxon>
        <taxon>Deinococcota</taxon>
        <taxon>Deinococci</taxon>
        <taxon>Deinococcales</taxon>
        <taxon>Deinococcaceae</taxon>
        <taxon>Deinococcus</taxon>
    </lineage>
</organism>
<evidence type="ECO:0000313" key="5">
    <source>
        <dbReference type="EMBL" id="MBB5235438.1"/>
    </source>
</evidence>
<accession>A0A7W8GH86</accession>
<dbReference type="PROSITE" id="PS51118">
    <property type="entry name" value="HTH_HXLR"/>
    <property type="match status" value="1"/>
</dbReference>
<proteinExistence type="predicted"/>
<dbReference type="SUPFAM" id="SSF46785">
    <property type="entry name" value="Winged helix' DNA-binding domain"/>
    <property type="match status" value="1"/>
</dbReference>
<keyword evidence="1" id="KW-0805">Transcription regulation</keyword>
<gene>
    <name evidence="5" type="ORF">HNQ09_002895</name>
</gene>
<name>A0A7W8GH86_9DEIO</name>
<dbReference type="GO" id="GO:0003677">
    <property type="term" value="F:DNA binding"/>
    <property type="evidence" value="ECO:0007669"/>
    <property type="project" value="UniProtKB-KW"/>
</dbReference>
<dbReference type="PANTHER" id="PTHR33204">
    <property type="entry name" value="TRANSCRIPTIONAL REGULATOR, MARR FAMILY"/>
    <property type="match status" value="1"/>
</dbReference>
<dbReference type="RefSeq" id="WP_184030638.1">
    <property type="nucleotide sequence ID" value="NZ_JACHFN010000012.1"/>
</dbReference>
<evidence type="ECO:0000259" key="4">
    <source>
        <dbReference type="PROSITE" id="PS51118"/>
    </source>
</evidence>
<evidence type="ECO:0000256" key="2">
    <source>
        <dbReference type="ARBA" id="ARBA00023125"/>
    </source>
</evidence>
<dbReference type="Pfam" id="PF01638">
    <property type="entry name" value="HxlR"/>
    <property type="match status" value="1"/>
</dbReference>
<evidence type="ECO:0000256" key="3">
    <source>
        <dbReference type="ARBA" id="ARBA00023163"/>
    </source>
</evidence>
<dbReference type="InterPro" id="IPR036390">
    <property type="entry name" value="WH_DNA-bd_sf"/>
</dbReference>
<sequence length="117" mass="12746">MSRASGDPFSAAFHHATDLVGKRWTGAILFSLFHGRTRFSELAAAVPGLSGRLLSERLKEFEAEGLLTRTVTPETPVRITYHLTAKGRALGGVLRHLDVWAQTWLTPGEAPNPVPEA</sequence>
<dbReference type="InterPro" id="IPR002577">
    <property type="entry name" value="HTH_HxlR"/>
</dbReference>
<keyword evidence="2 5" id="KW-0238">DNA-binding</keyword>
<protein>
    <submittedName>
        <fullName evidence="5">DNA-binding HxlR family transcriptional regulator</fullName>
    </submittedName>
</protein>
<keyword evidence="6" id="KW-1185">Reference proteome</keyword>
<evidence type="ECO:0000313" key="6">
    <source>
        <dbReference type="Proteomes" id="UP000525389"/>
    </source>
</evidence>
<evidence type="ECO:0000256" key="1">
    <source>
        <dbReference type="ARBA" id="ARBA00023015"/>
    </source>
</evidence>
<reference evidence="5 6" key="1">
    <citation type="submission" date="2020-08" db="EMBL/GenBank/DDBJ databases">
        <title>Genomic Encyclopedia of Type Strains, Phase IV (KMG-IV): sequencing the most valuable type-strain genomes for metagenomic binning, comparative biology and taxonomic classification.</title>
        <authorList>
            <person name="Goeker M."/>
        </authorList>
    </citation>
    <scope>NUCLEOTIDE SEQUENCE [LARGE SCALE GENOMIC DNA]</scope>
    <source>
        <strain evidence="5 6">DSM 101791</strain>
    </source>
</reference>